<evidence type="ECO:0000256" key="8">
    <source>
        <dbReference type="PIRNR" id="PIRNR006351"/>
    </source>
</evidence>
<evidence type="ECO:0000259" key="10">
    <source>
        <dbReference type="PROSITE" id="PS51105"/>
    </source>
</evidence>
<dbReference type="RefSeq" id="WP_185400669.1">
    <property type="nucleotide sequence ID" value="NZ_JAARRI010000004.1"/>
</dbReference>
<dbReference type="PANTHER" id="PTHR33989">
    <property type="match status" value="1"/>
</dbReference>
<evidence type="ECO:0000256" key="5">
    <source>
        <dbReference type="ARBA" id="ARBA00022692"/>
    </source>
</evidence>
<sequence length="417" mass="46380">MRRFMSWLSDVFAPKMRKITGRPWIAAVSSAMQKLIPFILTGSLIFFYNVFRSYIPALPDLGKIADYSFGLIGLITAFMMTNQAMEKLKHPGYTINASIVSICVFMMFIRPEFLDGSMTFEFGRLGPTGILVGMITGLFVAIVFNLYAKLKFLKNSSIPDFVVEWIHNILPTLVCLGIGAAVVFNANIDIFSFIIWLFSPLQSFGQTLPGFILICFIPAFFYSMGISSWLFGAVTTPIFLSGIAANIDAVNAGLPATNIVTSETVFTAALITMGGMGATLGLNVLMLFSKSRDLRTIGRICIAPSLFNINEPVMFSGPVVMNPMLMLPMWINSITGPIIIWIVMRTGLLNIPSQLIQVGQIPAPFSSVMVTGDWRAVIVYILLFAMYFVTWYPFFKVYERERMMTEEAKVAEQQVTV</sequence>
<name>A0A7X0XBV2_9LIST</name>
<dbReference type="EMBL" id="JAASTX010000005">
    <property type="protein sequence ID" value="MBC1491247.1"/>
    <property type="molecule type" value="Genomic_DNA"/>
</dbReference>
<keyword evidence="4 8" id="KW-0762">Sugar transport</keyword>
<dbReference type="InterPro" id="IPR004501">
    <property type="entry name" value="PTS_EIIC_3"/>
</dbReference>
<dbReference type="GO" id="GO:0009401">
    <property type="term" value="P:phosphoenolpyruvate-dependent sugar phosphotransferase system"/>
    <property type="evidence" value="ECO:0007669"/>
    <property type="project" value="InterPro"/>
</dbReference>
<dbReference type="GO" id="GO:0005886">
    <property type="term" value="C:plasma membrane"/>
    <property type="evidence" value="ECO:0007669"/>
    <property type="project" value="UniProtKB-SubCell"/>
</dbReference>
<gene>
    <name evidence="11" type="ORF">HCI99_05350</name>
</gene>
<dbReference type="Pfam" id="PF02378">
    <property type="entry name" value="PTS_EIIC"/>
    <property type="match status" value="1"/>
</dbReference>
<evidence type="ECO:0000256" key="3">
    <source>
        <dbReference type="ARBA" id="ARBA00022475"/>
    </source>
</evidence>
<dbReference type="GO" id="GO:1902815">
    <property type="term" value="P:N,N'-diacetylchitobiose import"/>
    <property type="evidence" value="ECO:0007669"/>
    <property type="project" value="TreeGrafter"/>
</dbReference>
<comment type="subcellular location">
    <subcellularLocation>
        <location evidence="1">Cell membrane</location>
        <topology evidence="1">Multi-pass membrane protein</topology>
    </subcellularLocation>
</comment>
<feature type="transmembrane region" description="Helical" evidence="9">
    <location>
        <begin position="204"/>
        <end position="222"/>
    </location>
</feature>
<evidence type="ECO:0000256" key="7">
    <source>
        <dbReference type="ARBA" id="ARBA00023136"/>
    </source>
</evidence>
<evidence type="ECO:0000256" key="6">
    <source>
        <dbReference type="ARBA" id="ARBA00022989"/>
    </source>
</evidence>
<evidence type="ECO:0000313" key="11">
    <source>
        <dbReference type="EMBL" id="MBC1491247.1"/>
    </source>
</evidence>
<feature type="transmembrane region" description="Helical" evidence="9">
    <location>
        <begin position="129"/>
        <end position="148"/>
    </location>
</feature>
<protein>
    <recommendedName>
        <fullName evidence="8">Permease IIC component</fullName>
    </recommendedName>
</protein>
<dbReference type="InterPro" id="IPR003352">
    <property type="entry name" value="PTS_EIIC"/>
</dbReference>
<dbReference type="InterPro" id="IPR004796">
    <property type="entry name" value="PTS_IIC_cello"/>
</dbReference>
<evidence type="ECO:0000256" key="4">
    <source>
        <dbReference type="ARBA" id="ARBA00022597"/>
    </source>
</evidence>
<comment type="function">
    <text evidence="8">The phosphoenolpyruvate-dependent sugar phosphotransferase system (PTS), a major carbohydrate active -transport system, catalyzes the phosphorylation of incoming sugar substrates concomitant with their translocation across the cell membrane.</text>
</comment>
<dbReference type="Proteomes" id="UP000533953">
    <property type="component" value="Unassembled WGS sequence"/>
</dbReference>
<keyword evidence="7 8" id="KW-0472">Membrane</keyword>
<feature type="transmembrane region" description="Helical" evidence="9">
    <location>
        <begin position="93"/>
        <end position="109"/>
    </location>
</feature>
<dbReference type="GO" id="GO:0008982">
    <property type="term" value="F:protein-N(PI)-phosphohistidine-sugar phosphotransferase activity"/>
    <property type="evidence" value="ECO:0007669"/>
    <property type="project" value="UniProtKB-UniRule"/>
</dbReference>
<dbReference type="PIRSF" id="PIRSF006351">
    <property type="entry name" value="PTS_EIIC-Cellobiose"/>
    <property type="match status" value="1"/>
</dbReference>
<feature type="transmembrane region" description="Helical" evidence="9">
    <location>
        <begin position="169"/>
        <end position="198"/>
    </location>
</feature>
<dbReference type="PANTHER" id="PTHR33989:SF4">
    <property type="entry name" value="PTS SYSTEM N,N'-DIACETYLCHITOBIOSE-SPECIFIC EIIC COMPONENT"/>
    <property type="match status" value="1"/>
</dbReference>
<dbReference type="AlphaFoldDB" id="A0A7X0XBV2"/>
<feature type="transmembrane region" description="Helical" evidence="9">
    <location>
        <begin position="64"/>
        <end position="81"/>
    </location>
</feature>
<comment type="caution">
    <text evidence="11">The sequence shown here is derived from an EMBL/GenBank/DDBJ whole genome shotgun (WGS) entry which is preliminary data.</text>
</comment>
<evidence type="ECO:0000256" key="2">
    <source>
        <dbReference type="ARBA" id="ARBA00022448"/>
    </source>
</evidence>
<feature type="transmembrane region" description="Helical" evidence="9">
    <location>
        <begin position="324"/>
        <end position="344"/>
    </location>
</feature>
<dbReference type="InterPro" id="IPR051088">
    <property type="entry name" value="PTS_Sugar-EIIC/EIIB"/>
</dbReference>
<feature type="domain" description="PTS EIIC type-3" evidence="10">
    <location>
        <begin position="8"/>
        <end position="394"/>
    </location>
</feature>
<keyword evidence="5 9" id="KW-0812">Transmembrane</keyword>
<feature type="transmembrane region" description="Helical" evidence="9">
    <location>
        <begin position="267"/>
        <end position="288"/>
    </location>
</feature>
<keyword evidence="3 8" id="KW-1003">Cell membrane</keyword>
<reference evidence="11 12" key="1">
    <citation type="submission" date="2020-03" db="EMBL/GenBank/DDBJ databases">
        <title>Soil Listeria distribution.</title>
        <authorList>
            <person name="Liao J."/>
            <person name="Wiedmann M."/>
        </authorList>
    </citation>
    <scope>NUCLEOTIDE SEQUENCE [LARGE SCALE GENOMIC DNA]</scope>
    <source>
        <strain evidence="11 12">FSL L7-1547</strain>
    </source>
</reference>
<organism evidence="11 12">
    <name type="scientific">Listeria booriae</name>
    <dbReference type="NCBI Taxonomy" id="1552123"/>
    <lineage>
        <taxon>Bacteria</taxon>
        <taxon>Bacillati</taxon>
        <taxon>Bacillota</taxon>
        <taxon>Bacilli</taxon>
        <taxon>Bacillales</taxon>
        <taxon>Listeriaceae</taxon>
        <taxon>Listeria</taxon>
    </lineage>
</organism>
<feature type="transmembrane region" description="Helical" evidence="9">
    <location>
        <begin position="229"/>
        <end position="247"/>
    </location>
</feature>
<feature type="transmembrane region" description="Helical" evidence="9">
    <location>
        <begin position="374"/>
        <end position="395"/>
    </location>
</feature>
<evidence type="ECO:0000256" key="9">
    <source>
        <dbReference type="SAM" id="Phobius"/>
    </source>
</evidence>
<keyword evidence="6 9" id="KW-1133">Transmembrane helix</keyword>
<keyword evidence="2 8" id="KW-0813">Transport</keyword>
<feature type="transmembrane region" description="Helical" evidence="9">
    <location>
        <begin position="24"/>
        <end position="48"/>
    </location>
</feature>
<evidence type="ECO:0000313" key="12">
    <source>
        <dbReference type="Proteomes" id="UP000533953"/>
    </source>
</evidence>
<accession>A0A7X0XBV2</accession>
<proteinExistence type="predicted"/>
<evidence type="ECO:0000256" key="1">
    <source>
        <dbReference type="ARBA" id="ARBA00004651"/>
    </source>
</evidence>
<dbReference type="PROSITE" id="PS51105">
    <property type="entry name" value="PTS_EIIC_TYPE_3"/>
    <property type="match status" value="1"/>
</dbReference>